<dbReference type="STRING" id="6280.A0A0N4T8F1"/>
<evidence type="ECO:0000313" key="7">
    <source>
        <dbReference type="EMBL" id="VDN85638.1"/>
    </source>
</evidence>
<organism evidence="9">
    <name type="scientific">Brugia pahangi</name>
    <name type="common">Filarial nematode worm</name>
    <dbReference type="NCBI Taxonomy" id="6280"/>
    <lineage>
        <taxon>Eukaryota</taxon>
        <taxon>Metazoa</taxon>
        <taxon>Ecdysozoa</taxon>
        <taxon>Nematoda</taxon>
        <taxon>Chromadorea</taxon>
        <taxon>Rhabditida</taxon>
        <taxon>Spirurina</taxon>
        <taxon>Spiruromorpha</taxon>
        <taxon>Filarioidea</taxon>
        <taxon>Onchocercidae</taxon>
        <taxon>Brugia</taxon>
    </lineage>
</organism>
<gene>
    <name evidence="7" type="ORF">BPAG_LOCUS4452</name>
</gene>
<dbReference type="InterPro" id="IPR000152">
    <property type="entry name" value="EGF-type_Asp/Asn_hydroxyl_site"/>
</dbReference>
<evidence type="ECO:0000256" key="3">
    <source>
        <dbReference type="ARBA" id="ARBA00022737"/>
    </source>
</evidence>
<dbReference type="FunFam" id="2.10.25.10:FF:000291">
    <property type="entry name" value="Transmembrane matrix receptor MUP-4"/>
    <property type="match status" value="1"/>
</dbReference>
<keyword evidence="1 5" id="KW-0245">EGF-like domain</keyword>
<dbReference type="PANTHER" id="PTHR24050:SF28">
    <property type="entry name" value="UROMODULIN-LIKE"/>
    <property type="match status" value="1"/>
</dbReference>
<dbReference type="WBParaSite" id="BPAG_0000448801-mRNA-1">
    <property type="protein sequence ID" value="BPAG_0000448801-mRNA-1"/>
    <property type="gene ID" value="BPAG_0000448801"/>
</dbReference>
<keyword evidence="3" id="KW-0677">Repeat</keyword>
<keyword evidence="2" id="KW-0732">Signal</keyword>
<evidence type="ECO:0000256" key="5">
    <source>
        <dbReference type="PROSITE-ProRule" id="PRU00076"/>
    </source>
</evidence>
<dbReference type="Gene3D" id="2.10.25.10">
    <property type="entry name" value="Laminin"/>
    <property type="match status" value="5"/>
</dbReference>
<dbReference type="PANTHER" id="PTHR24050">
    <property type="entry name" value="PA14 DOMAIN-CONTAINING PROTEIN"/>
    <property type="match status" value="1"/>
</dbReference>
<accession>A0A0N4T8F1</accession>
<dbReference type="GO" id="GO:0005509">
    <property type="term" value="F:calcium ion binding"/>
    <property type="evidence" value="ECO:0007669"/>
    <property type="project" value="InterPro"/>
</dbReference>
<name>A0A0N4T8F1_BRUPA</name>
<dbReference type="SUPFAM" id="SSF57196">
    <property type="entry name" value="EGF/Laminin"/>
    <property type="match status" value="1"/>
</dbReference>
<dbReference type="Proteomes" id="UP000278627">
    <property type="component" value="Unassembled WGS sequence"/>
</dbReference>
<keyword evidence="4" id="KW-1015">Disulfide bond</keyword>
<dbReference type="SUPFAM" id="SSF57184">
    <property type="entry name" value="Growth factor receptor domain"/>
    <property type="match status" value="1"/>
</dbReference>
<dbReference type="InterPro" id="IPR009030">
    <property type="entry name" value="Growth_fac_rcpt_cys_sf"/>
</dbReference>
<dbReference type="Pfam" id="PF07645">
    <property type="entry name" value="EGF_CA"/>
    <property type="match status" value="2"/>
</dbReference>
<dbReference type="Pfam" id="PF12661">
    <property type="entry name" value="hEGF"/>
    <property type="match status" value="1"/>
</dbReference>
<dbReference type="PROSITE" id="PS00010">
    <property type="entry name" value="ASX_HYDROXYL"/>
    <property type="match status" value="3"/>
</dbReference>
<evidence type="ECO:0000256" key="1">
    <source>
        <dbReference type="ARBA" id="ARBA00022536"/>
    </source>
</evidence>
<proteinExistence type="predicted"/>
<feature type="domain" description="EGF-like" evidence="6">
    <location>
        <begin position="149"/>
        <end position="188"/>
    </location>
</feature>
<dbReference type="InterPro" id="IPR001881">
    <property type="entry name" value="EGF-like_Ca-bd_dom"/>
</dbReference>
<evidence type="ECO:0000259" key="6">
    <source>
        <dbReference type="PROSITE" id="PS50026"/>
    </source>
</evidence>
<evidence type="ECO:0000313" key="9">
    <source>
        <dbReference type="WBParaSite" id="BPAG_0000448801-mRNA-1"/>
    </source>
</evidence>
<sequence>VDECAAGTHDCDNNANCIDTDEGYICTCKDGYIDESPDQSQKPGRVCRKQIDECSEGVHNCSEYADCINLPKGFLCRCRENYVDFSPNPQHFGGTYCKPMINECANESLNTCNKNAICIDTMDGYKCQCKDGFIDHDEMRNPGRICQQENRLCITNQNDCDKHAKCIEKGTNEYICVCEPDYIDKSPEPSKPGRVCLERICSNPSKHDCHPAALCTEVAKPERYTCSCRNGYSDMDLLRPG</sequence>
<evidence type="ECO:0000313" key="8">
    <source>
        <dbReference type="Proteomes" id="UP000278627"/>
    </source>
</evidence>
<comment type="caution">
    <text evidence="5">Lacks conserved residue(s) required for the propagation of feature annotation.</text>
</comment>
<dbReference type="AlphaFoldDB" id="A0A0N4T8F1"/>
<dbReference type="SMART" id="SM00179">
    <property type="entry name" value="EGF_CA"/>
    <property type="match status" value="3"/>
</dbReference>
<dbReference type="InterPro" id="IPR013032">
    <property type="entry name" value="EGF-like_CS"/>
</dbReference>
<reference evidence="7 8" key="2">
    <citation type="submission" date="2018-11" db="EMBL/GenBank/DDBJ databases">
        <authorList>
            <consortium name="Pathogen Informatics"/>
        </authorList>
    </citation>
    <scope>NUCLEOTIDE SEQUENCE [LARGE SCALE GENOMIC DNA]</scope>
</reference>
<reference evidence="9" key="1">
    <citation type="submission" date="2017-02" db="UniProtKB">
        <authorList>
            <consortium name="WormBaseParasite"/>
        </authorList>
    </citation>
    <scope>IDENTIFICATION</scope>
</reference>
<dbReference type="InterPro" id="IPR000742">
    <property type="entry name" value="EGF"/>
</dbReference>
<dbReference type="CDD" id="cd00054">
    <property type="entry name" value="EGF_CA"/>
    <property type="match status" value="2"/>
</dbReference>
<evidence type="ECO:0000256" key="2">
    <source>
        <dbReference type="ARBA" id="ARBA00022729"/>
    </source>
</evidence>
<dbReference type="InterPro" id="IPR052235">
    <property type="entry name" value="Nephronectin_domain"/>
</dbReference>
<feature type="domain" description="EGF-like" evidence="6">
    <location>
        <begin position="1"/>
        <end position="38"/>
    </location>
</feature>
<feature type="domain" description="EGF-like" evidence="6">
    <location>
        <begin position="50"/>
        <end position="90"/>
    </location>
</feature>
<keyword evidence="8" id="KW-1185">Reference proteome</keyword>
<dbReference type="SMART" id="SM00181">
    <property type="entry name" value="EGF"/>
    <property type="match status" value="5"/>
</dbReference>
<dbReference type="InterPro" id="IPR049883">
    <property type="entry name" value="NOTCH1_EGF-like"/>
</dbReference>
<evidence type="ECO:0000256" key="4">
    <source>
        <dbReference type="ARBA" id="ARBA00023157"/>
    </source>
</evidence>
<dbReference type="PROSITE" id="PS50026">
    <property type="entry name" value="EGF_3"/>
    <property type="match status" value="4"/>
</dbReference>
<dbReference type="Pfam" id="PF00008">
    <property type="entry name" value="EGF"/>
    <property type="match status" value="1"/>
</dbReference>
<feature type="domain" description="EGF-like" evidence="6">
    <location>
        <begin position="100"/>
        <end position="147"/>
    </location>
</feature>
<dbReference type="EMBL" id="UZAD01002184">
    <property type="protein sequence ID" value="VDN85638.1"/>
    <property type="molecule type" value="Genomic_DNA"/>
</dbReference>
<protein>
    <submittedName>
        <fullName evidence="9">EGF-like domain-containing protein</fullName>
    </submittedName>
</protein>